<sequence length="543" mass="59798">MPRPPVRLVLIVSAVLLAVSVLGIGLLRAASYEPPGAGSPAARGPERAGPAAGTPGRCAGVPVSATWELRGMWLTTVMNIDWPSKPGLSREQVQTEYRAWLDLAVSMRHNAIFVHVRPSGDAFWESAYAPWSEWLTGRRDGRSPGWDPMAFMVAEAHARNLEFHAWFNPYRGSQPAPAGPGADFAELAPNHPLRKHRDWAIAYPDGKNARLYFDPGIPAARAFVEDAMLEAVEKYDVDGVHFDDFFYPYPEGGGNDFKDDASFARRADKSQSRADWRRANVDTLVSEMSRRIKQLKPWVKFGISPFGIWRNRDTDPAGSDTHGLQSYDAIYADTRKWVREGWLDYVVPQLYWAIGFDKADYTKALPWWSGLVRGTRVQLYIGQGDYRVGEKGPWRQPDQIDRQLSLNDKYGVLGSVHFSAKQIREDRLGSVTRYRDHHYAAPALLPPMAQLPAAPPAAPRLVGARRTPAGPVQLEWQAGAGAEPASWALYRVEGAAAKLVATGRAGAKVQDPAPPPAAAQYCLSGLDRSGNEGAVSAPRGVSR</sequence>
<dbReference type="InterPro" id="IPR003790">
    <property type="entry name" value="GHL10"/>
</dbReference>
<accession>A0A919JFE8</accession>
<feature type="region of interest" description="Disordered" evidence="2">
    <location>
        <begin position="507"/>
        <end position="543"/>
    </location>
</feature>
<keyword evidence="4" id="KW-0378">Hydrolase</keyword>
<keyword evidence="5" id="KW-1185">Reference proteome</keyword>
<dbReference type="PANTHER" id="PTHR43405:SF1">
    <property type="entry name" value="GLYCOSYL HYDROLASE DIGH"/>
    <property type="match status" value="1"/>
</dbReference>
<dbReference type="EMBL" id="BOMQ01000026">
    <property type="protein sequence ID" value="GIE48773.1"/>
    <property type="molecule type" value="Genomic_DNA"/>
</dbReference>
<dbReference type="Proteomes" id="UP000647172">
    <property type="component" value="Unassembled WGS sequence"/>
</dbReference>
<evidence type="ECO:0000256" key="2">
    <source>
        <dbReference type="SAM" id="MobiDB-lite"/>
    </source>
</evidence>
<dbReference type="SUPFAM" id="SSF51445">
    <property type="entry name" value="(Trans)glycosidases"/>
    <property type="match status" value="1"/>
</dbReference>
<reference evidence="4" key="1">
    <citation type="submission" date="2021-01" db="EMBL/GenBank/DDBJ databases">
        <title>Whole genome shotgun sequence of Actinoplanes nipponensis NBRC 14063.</title>
        <authorList>
            <person name="Komaki H."/>
            <person name="Tamura T."/>
        </authorList>
    </citation>
    <scope>NUCLEOTIDE SEQUENCE</scope>
    <source>
        <strain evidence="4">NBRC 14063</strain>
    </source>
</reference>
<evidence type="ECO:0000313" key="5">
    <source>
        <dbReference type="Proteomes" id="UP000647172"/>
    </source>
</evidence>
<dbReference type="PANTHER" id="PTHR43405">
    <property type="entry name" value="GLYCOSYL HYDROLASE DIGH"/>
    <property type="match status" value="1"/>
</dbReference>
<dbReference type="GO" id="GO:0016787">
    <property type="term" value="F:hydrolase activity"/>
    <property type="evidence" value="ECO:0007669"/>
    <property type="project" value="UniProtKB-KW"/>
</dbReference>
<comment type="caution">
    <text evidence="4">The sequence shown here is derived from an EMBL/GenBank/DDBJ whole genome shotgun (WGS) entry which is preliminary data.</text>
</comment>
<evidence type="ECO:0000313" key="4">
    <source>
        <dbReference type="EMBL" id="GIE48773.1"/>
    </source>
</evidence>
<proteinExistence type="predicted"/>
<feature type="region of interest" description="Disordered" evidence="2">
    <location>
        <begin position="35"/>
        <end position="56"/>
    </location>
</feature>
<dbReference type="Gene3D" id="3.20.20.80">
    <property type="entry name" value="Glycosidases"/>
    <property type="match status" value="1"/>
</dbReference>
<keyword evidence="1" id="KW-0732">Signal</keyword>
<protein>
    <submittedName>
        <fullName evidence="4">Glycosyl hydrolase</fullName>
    </submittedName>
</protein>
<name>A0A919JFE8_9ACTN</name>
<gene>
    <name evidence="4" type="ORF">Ani05nite_23070</name>
</gene>
<dbReference type="Pfam" id="PF02638">
    <property type="entry name" value="GHL10"/>
    <property type="match status" value="1"/>
</dbReference>
<dbReference type="InterPro" id="IPR017853">
    <property type="entry name" value="GH"/>
</dbReference>
<dbReference type="RefSeq" id="WP_203767656.1">
    <property type="nucleotide sequence ID" value="NZ_BAAAYJ010000116.1"/>
</dbReference>
<evidence type="ECO:0000256" key="1">
    <source>
        <dbReference type="ARBA" id="ARBA00022729"/>
    </source>
</evidence>
<evidence type="ECO:0000259" key="3">
    <source>
        <dbReference type="Pfam" id="PF02638"/>
    </source>
</evidence>
<feature type="domain" description="Glycosyl hydrolase-like 10" evidence="3">
    <location>
        <begin position="68"/>
        <end position="390"/>
    </location>
</feature>
<organism evidence="4 5">
    <name type="scientific">Actinoplanes nipponensis</name>
    <dbReference type="NCBI Taxonomy" id="135950"/>
    <lineage>
        <taxon>Bacteria</taxon>
        <taxon>Bacillati</taxon>
        <taxon>Actinomycetota</taxon>
        <taxon>Actinomycetes</taxon>
        <taxon>Micromonosporales</taxon>
        <taxon>Micromonosporaceae</taxon>
        <taxon>Actinoplanes</taxon>
    </lineage>
</organism>
<dbReference type="InterPro" id="IPR052177">
    <property type="entry name" value="Divisome_Glycosyl_Hydrolase"/>
</dbReference>
<dbReference type="AlphaFoldDB" id="A0A919JFE8"/>